<dbReference type="RefSeq" id="WP_327983854.1">
    <property type="nucleotide sequence ID" value="NZ_CP136426.1"/>
</dbReference>
<dbReference type="GO" id="GO:0016757">
    <property type="term" value="F:glycosyltransferase activity"/>
    <property type="evidence" value="ECO:0007669"/>
    <property type="project" value="InterPro"/>
</dbReference>
<evidence type="ECO:0000259" key="1">
    <source>
        <dbReference type="Pfam" id="PF00534"/>
    </source>
</evidence>
<dbReference type="Pfam" id="PF00534">
    <property type="entry name" value="Glycos_transf_1"/>
    <property type="match status" value="1"/>
</dbReference>
<sequence length="317" mass="36386">MKNFGTTDILKSKIHQFLNTKEVYFKIAANRRYSYPIYKTPPVFEVLTDKKVTITHFDYIVEMAYYIQYTAELPFTSEKKLVGLYTDSFPHEGPSFDGKRNINLKSLNREMFYNNYLKPYDGVVVGNMNLYNDYAPLTSKLVFANGIYLQNQFVGNLKIGNQETLTIAWTGTPDRPMKGFRSVIEPAIEAVQKTGRKINLKTKFSGNYEELLTFYKDVDLVVIASEADTGPSLFAEASLSNVPSISTEIGFPKMVIQHQENGIFINRNVEDMTQAIIDLYDHREKLTMFSKRIKKDYLSVLSNDISINNLKTFLNQL</sequence>
<dbReference type="InterPro" id="IPR001296">
    <property type="entry name" value="Glyco_trans_1"/>
</dbReference>
<evidence type="ECO:0000313" key="2">
    <source>
        <dbReference type="EMBL" id="WOC52451.1"/>
    </source>
</evidence>
<dbReference type="EMBL" id="CP136426">
    <property type="protein sequence ID" value="WOC52451.1"/>
    <property type="molecule type" value="Genomic_DNA"/>
</dbReference>
<proteinExistence type="predicted"/>
<gene>
    <name evidence="2" type="ORF">BPO_1804</name>
</gene>
<accession>A0AAU0F401</accession>
<evidence type="ECO:0000313" key="3">
    <source>
        <dbReference type="Proteomes" id="UP001432059"/>
    </source>
</evidence>
<dbReference type="Proteomes" id="UP001432059">
    <property type="component" value="Chromosome"/>
</dbReference>
<dbReference type="AlphaFoldDB" id="A0AAU0F401"/>
<feature type="domain" description="Glycosyl transferase family 1" evidence="1">
    <location>
        <begin position="192"/>
        <end position="295"/>
    </location>
</feature>
<name>A0AAU0F401_9FLAO</name>
<dbReference type="Gene3D" id="3.40.50.2000">
    <property type="entry name" value="Glycogen Phosphorylase B"/>
    <property type="match status" value="1"/>
</dbReference>
<dbReference type="SUPFAM" id="SSF53756">
    <property type="entry name" value="UDP-Glycosyltransferase/glycogen phosphorylase"/>
    <property type="match status" value="1"/>
</dbReference>
<organism evidence="2 3">
    <name type="scientific">Bergeyella porcorum</name>
    <dbReference type="NCBI Taxonomy" id="1735111"/>
    <lineage>
        <taxon>Bacteria</taxon>
        <taxon>Pseudomonadati</taxon>
        <taxon>Bacteroidota</taxon>
        <taxon>Flavobacteriia</taxon>
        <taxon>Flavobacteriales</taxon>
        <taxon>Weeksellaceae</taxon>
        <taxon>Bergeyella</taxon>
    </lineage>
</organism>
<dbReference type="KEGG" id="bpor:BPO_1804"/>
<keyword evidence="3" id="KW-1185">Reference proteome</keyword>
<reference evidence="2" key="1">
    <citation type="submission" date="2023-10" db="EMBL/GenBank/DDBJ databases">
        <title>Characterization and whole genome sequencing of a novel strain of Bergeyella porcorum QD2021 isolated from pig.</title>
        <authorList>
            <person name="Liu G."/>
            <person name="Chen C."/>
            <person name="Han X."/>
        </authorList>
    </citation>
    <scope>NUCLEOTIDE SEQUENCE</scope>
    <source>
        <strain evidence="2">QD2021</strain>
    </source>
</reference>
<protein>
    <submittedName>
        <fullName evidence="2">Glycosyltransferase involved in cell wall bisynthesis</fullName>
    </submittedName>
</protein>